<keyword evidence="2" id="KW-1185">Reference proteome</keyword>
<dbReference type="SUPFAM" id="SSF56219">
    <property type="entry name" value="DNase I-like"/>
    <property type="match status" value="1"/>
</dbReference>
<proteinExistence type="predicted"/>
<name>A0A5B6W5D8_9ROSI</name>
<dbReference type="PANTHER" id="PTHR35218">
    <property type="entry name" value="RNASE H DOMAIN-CONTAINING PROTEIN"/>
    <property type="match status" value="1"/>
</dbReference>
<reference evidence="2" key="1">
    <citation type="journal article" date="2019" name="Plant Biotechnol. J.">
        <title>Genome sequencing of the Australian wild diploid species Gossypium australe highlights disease resistance and delayed gland morphogenesis.</title>
        <authorList>
            <person name="Cai Y."/>
            <person name="Cai X."/>
            <person name="Wang Q."/>
            <person name="Wang P."/>
            <person name="Zhang Y."/>
            <person name="Cai C."/>
            <person name="Xu Y."/>
            <person name="Wang K."/>
            <person name="Zhou Z."/>
            <person name="Wang C."/>
            <person name="Geng S."/>
            <person name="Li B."/>
            <person name="Dong Q."/>
            <person name="Hou Y."/>
            <person name="Wang H."/>
            <person name="Ai P."/>
            <person name="Liu Z."/>
            <person name="Yi F."/>
            <person name="Sun M."/>
            <person name="An G."/>
            <person name="Cheng J."/>
            <person name="Zhang Y."/>
            <person name="Shi Q."/>
            <person name="Xie Y."/>
            <person name="Shi X."/>
            <person name="Chang Y."/>
            <person name="Huang F."/>
            <person name="Chen Y."/>
            <person name="Hong S."/>
            <person name="Mi L."/>
            <person name="Sun Q."/>
            <person name="Zhang L."/>
            <person name="Zhou B."/>
            <person name="Peng R."/>
            <person name="Zhang X."/>
            <person name="Liu F."/>
        </authorList>
    </citation>
    <scope>NUCLEOTIDE SEQUENCE [LARGE SCALE GENOMIC DNA]</scope>
    <source>
        <strain evidence="2">cv. PA1801</strain>
    </source>
</reference>
<dbReference type="OrthoDB" id="1002478at2759"/>
<evidence type="ECO:0000313" key="1">
    <source>
        <dbReference type="EMBL" id="KAA3476616.1"/>
    </source>
</evidence>
<protein>
    <submittedName>
        <fullName evidence="1">Reverse transcriptase</fullName>
    </submittedName>
</protein>
<gene>
    <name evidence="1" type="ORF">EPI10_010585</name>
</gene>
<evidence type="ECO:0000313" key="2">
    <source>
        <dbReference type="Proteomes" id="UP000325315"/>
    </source>
</evidence>
<dbReference type="Proteomes" id="UP000325315">
    <property type="component" value="Unassembled WGS sequence"/>
</dbReference>
<dbReference type="Gene3D" id="3.60.10.10">
    <property type="entry name" value="Endonuclease/exonuclease/phosphatase"/>
    <property type="match status" value="1"/>
</dbReference>
<accession>A0A5B6W5D8</accession>
<keyword evidence="1" id="KW-0808">Transferase</keyword>
<keyword evidence="1" id="KW-0548">Nucleotidyltransferase</keyword>
<dbReference type="AlphaFoldDB" id="A0A5B6W5D8"/>
<organism evidence="1 2">
    <name type="scientific">Gossypium australe</name>
    <dbReference type="NCBI Taxonomy" id="47621"/>
    <lineage>
        <taxon>Eukaryota</taxon>
        <taxon>Viridiplantae</taxon>
        <taxon>Streptophyta</taxon>
        <taxon>Embryophyta</taxon>
        <taxon>Tracheophyta</taxon>
        <taxon>Spermatophyta</taxon>
        <taxon>Magnoliopsida</taxon>
        <taxon>eudicotyledons</taxon>
        <taxon>Gunneridae</taxon>
        <taxon>Pentapetalae</taxon>
        <taxon>rosids</taxon>
        <taxon>malvids</taxon>
        <taxon>Malvales</taxon>
        <taxon>Malvaceae</taxon>
        <taxon>Malvoideae</taxon>
        <taxon>Gossypium</taxon>
    </lineage>
</organism>
<keyword evidence="1" id="KW-0695">RNA-directed DNA polymerase</keyword>
<sequence>MERVRKSCGFQNGVEVDSEGSKGGLCMAWKENTPISVRSYSRRHIDALVDDQVLGNKWRFTGFYGSPYAQEREESWQTLKSLREDEGQPWLVCGDFNEILYGFEKKGGLPREEQRMEYFRSRSHAFKFEAWWVLEDSFAAEVKNLWASTQGNLLQKLKYLQQGLRQWALETGKAKNRKKKALTEQLSNLLEAERNDDNMAEMIDTKLQLNFEIDKDERYWEQRARVN</sequence>
<dbReference type="InterPro" id="IPR036691">
    <property type="entry name" value="Endo/exonu/phosph_ase_sf"/>
</dbReference>
<dbReference type="GO" id="GO:0003964">
    <property type="term" value="F:RNA-directed DNA polymerase activity"/>
    <property type="evidence" value="ECO:0007669"/>
    <property type="project" value="UniProtKB-KW"/>
</dbReference>
<dbReference type="EMBL" id="SMMG02000004">
    <property type="protein sequence ID" value="KAA3476616.1"/>
    <property type="molecule type" value="Genomic_DNA"/>
</dbReference>
<dbReference type="PANTHER" id="PTHR35218:SF9">
    <property type="entry name" value="ENDONUCLEASE_EXONUCLEASE_PHOSPHATASE DOMAIN-CONTAINING PROTEIN"/>
    <property type="match status" value="1"/>
</dbReference>
<comment type="caution">
    <text evidence="1">The sequence shown here is derived from an EMBL/GenBank/DDBJ whole genome shotgun (WGS) entry which is preliminary data.</text>
</comment>